<comment type="subcellular location">
    <subcellularLocation>
        <location evidence="1">Membrane</location>
    </subcellularLocation>
</comment>
<protein>
    <submittedName>
        <fullName evidence="4">Glycine zipper 2TM domain-containing protein</fullName>
    </submittedName>
</protein>
<sequence>MFNDGGTGPHRTKRQNKEKTMFKKLSLIGAALAMTGTGGLIPAAPAAAQGRYEYRDRDYRGYDRDRGYRDYRRYDRGDRRYYNNRYRAREKCNDGDGGTIVGAIAGGLAGNAIAGRGDRTLGTILGGAVGAIAGREIDRSDRPGYCRR</sequence>
<organism evidence="4 5">
    <name type="scientific">Ditylenchus destructor</name>
    <dbReference type="NCBI Taxonomy" id="166010"/>
    <lineage>
        <taxon>Eukaryota</taxon>
        <taxon>Metazoa</taxon>
        <taxon>Ecdysozoa</taxon>
        <taxon>Nematoda</taxon>
        <taxon>Chromadorea</taxon>
        <taxon>Rhabditida</taxon>
        <taxon>Tylenchina</taxon>
        <taxon>Tylenchomorpha</taxon>
        <taxon>Sphaerularioidea</taxon>
        <taxon>Anguinidae</taxon>
        <taxon>Anguininae</taxon>
        <taxon>Ditylenchus</taxon>
    </lineage>
</organism>
<dbReference type="Pfam" id="PF05433">
    <property type="entry name" value="Rick_17kDa_Anti"/>
    <property type="match status" value="1"/>
</dbReference>
<dbReference type="PANTHER" id="PTHR35603">
    <property type="match status" value="1"/>
</dbReference>
<evidence type="ECO:0000313" key="4">
    <source>
        <dbReference type="EMBL" id="KAI1692430.1"/>
    </source>
</evidence>
<evidence type="ECO:0000259" key="3">
    <source>
        <dbReference type="Pfam" id="PF05433"/>
    </source>
</evidence>
<accession>A0AAD4MF54</accession>
<dbReference type="AlphaFoldDB" id="A0AAD4MF54"/>
<evidence type="ECO:0000256" key="1">
    <source>
        <dbReference type="ARBA" id="ARBA00004370"/>
    </source>
</evidence>
<dbReference type="InterPro" id="IPR008816">
    <property type="entry name" value="Gly_zipper_2TM_dom"/>
</dbReference>
<comment type="caution">
    <text evidence="4">The sequence shown here is derived from an EMBL/GenBank/DDBJ whole genome shotgun (WGS) entry which is preliminary data.</text>
</comment>
<dbReference type="EMBL" id="JAKKPZ010000767">
    <property type="protein sequence ID" value="KAI1692430.1"/>
    <property type="molecule type" value="Genomic_DNA"/>
</dbReference>
<reference evidence="4" key="1">
    <citation type="submission" date="2022-01" db="EMBL/GenBank/DDBJ databases">
        <title>Genome Sequence Resource for Two Populations of Ditylenchus destructor, the Migratory Endoparasitic Phytonematode.</title>
        <authorList>
            <person name="Zhang H."/>
            <person name="Lin R."/>
            <person name="Xie B."/>
        </authorList>
    </citation>
    <scope>NUCLEOTIDE SEQUENCE</scope>
    <source>
        <strain evidence="4">BazhouSP</strain>
    </source>
</reference>
<name>A0AAD4MF54_9BILA</name>
<evidence type="ECO:0000256" key="2">
    <source>
        <dbReference type="ARBA" id="ARBA00023136"/>
    </source>
</evidence>
<proteinExistence type="predicted"/>
<feature type="domain" description="Glycine zipper 2TM" evidence="3">
    <location>
        <begin position="97"/>
        <end position="137"/>
    </location>
</feature>
<dbReference type="GO" id="GO:0019867">
    <property type="term" value="C:outer membrane"/>
    <property type="evidence" value="ECO:0007669"/>
    <property type="project" value="InterPro"/>
</dbReference>
<evidence type="ECO:0000313" key="5">
    <source>
        <dbReference type="Proteomes" id="UP001201812"/>
    </source>
</evidence>
<keyword evidence="5" id="KW-1185">Reference proteome</keyword>
<keyword evidence="2" id="KW-0472">Membrane</keyword>
<dbReference type="Proteomes" id="UP001201812">
    <property type="component" value="Unassembled WGS sequence"/>
</dbReference>
<gene>
    <name evidence="4" type="ORF">DdX_21253</name>
</gene>
<dbReference type="PANTHER" id="PTHR35603:SF2">
    <property type="entry name" value="OUTER MEMBRANE LIPOPROTEIN"/>
    <property type="match status" value="1"/>
</dbReference>
<dbReference type="InterPro" id="IPR051407">
    <property type="entry name" value="Bact_OM_lipoprot/Surf_antigen"/>
</dbReference>